<proteinExistence type="predicted"/>
<feature type="transmembrane region" description="Helical" evidence="1">
    <location>
        <begin position="87"/>
        <end position="109"/>
    </location>
</feature>
<evidence type="ECO:0008006" key="4">
    <source>
        <dbReference type="Google" id="ProtNLM"/>
    </source>
</evidence>
<dbReference type="OrthoDB" id="3698172at2"/>
<keyword evidence="1" id="KW-1133">Transmembrane helix</keyword>
<dbReference type="Pfam" id="PF11255">
    <property type="entry name" value="DUF3054"/>
    <property type="match status" value="1"/>
</dbReference>
<keyword evidence="3" id="KW-1185">Reference proteome</keyword>
<keyword evidence="1" id="KW-0812">Transmembrane</keyword>
<sequence length="122" mass="13201">MTPLRVTAADVLCVLVFVLVGLRSHESLTAGAVLGTLWPFLLALVVSEVLVRVWRSPRLLPSGLVVWGTTWVGGLLLRLLLTEDTARLPFVVVTALTLAVLLLGWRLVATAVDRRAPRRAAA</sequence>
<evidence type="ECO:0000313" key="3">
    <source>
        <dbReference type="Proteomes" id="UP000198546"/>
    </source>
</evidence>
<dbReference type="STRING" id="675864.SAMN04489747_2946"/>
<evidence type="ECO:0000256" key="1">
    <source>
        <dbReference type="SAM" id="Phobius"/>
    </source>
</evidence>
<dbReference type="Proteomes" id="UP000198546">
    <property type="component" value="Chromosome i"/>
</dbReference>
<accession>A0A1G7BGT6</accession>
<gene>
    <name evidence="2" type="ORF">SAMN04489747_2946</name>
</gene>
<name>A0A1G7BGT6_9ACTN</name>
<feature type="transmembrane region" description="Helical" evidence="1">
    <location>
        <begin position="30"/>
        <end position="51"/>
    </location>
</feature>
<keyword evidence="1" id="KW-0472">Membrane</keyword>
<organism evidence="2 3">
    <name type="scientific">Auraticoccus monumenti</name>
    <dbReference type="NCBI Taxonomy" id="675864"/>
    <lineage>
        <taxon>Bacteria</taxon>
        <taxon>Bacillati</taxon>
        <taxon>Actinomycetota</taxon>
        <taxon>Actinomycetes</taxon>
        <taxon>Propionibacteriales</taxon>
        <taxon>Propionibacteriaceae</taxon>
        <taxon>Auraticoccus</taxon>
    </lineage>
</organism>
<feature type="transmembrane region" description="Helical" evidence="1">
    <location>
        <begin position="7"/>
        <end position="24"/>
    </location>
</feature>
<dbReference type="RefSeq" id="WP_090594595.1">
    <property type="nucleotide sequence ID" value="NZ_LT629688.1"/>
</dbReference>
<feature type="transmembrane region" description="Helical" evidence="1">
    <location>
        <begin position="63"/>
        <end position="81"/>
    </location>
</feature>
<dbReference type="EMBL" id="LT629688">
    <property type="protein sequence ID" value="SDE25960.1"/>
    <property type="molecule type" value="Genomic_DNA"/>
</dbReference>
<protein>
    <recommendedName>
        <fullName evidence="4">DUF3054 domain-containing protein</fullName>
    </recommendedName>
</protein>
<dbReference type="AlphaFoldDB" id="A0A1G7BGT6"/>
<evidence type="ECO:0000313" key="2">
    <source>
        <dbReference type="EMBL" id="SDE25960.1"/>
    </source>
</evidence>
<dbReference type="InterPro" id="IPR021414">
    <property type="entry name" value="DUF3054"/>
</dbReference>
<reference evidence="2 3" key="1">
    <citation type="submission" date="2016-10" db="EMBL/GenBank/DDBJ databases">
        <authorList>
            <person name="de Groot N.N."/>
        </authorList>
    </citation>
    <scope>NUCLEOTIDE SEQUENCE [LARGE SCALE GENOMIC DNA]</scope>
    <source>
        <strain evidence="2 3">MON 2.2</strain>
    </source>
</reference>